<evidence type="ECO:0000259" key="7">
    <source>
        <dbReference type="PROSITE" id="PS51085"/>
    </source>
</evidence>
<dbReference type="GO" id="GO:0005829">
    <property type="term" value="C:cytosol"/>
    <property type="evidence" value="ECO:0007669"/>
    <property type="project" value="TreeGrafter"/>
</dbReference>
<evidence type="ECO:0000256" key="6">
    <source>
        <dbReference type="ARBA" id="ARBA00034078"/>
    </source>
</evidence>
<protein>
    <submittedName>
        <fullName evidence="8">2Fe-2S ferredoxin</fullName>
    </submittedName>
</protein>
<proteinExistence type="inferred from homology"/>
<dbReference type="PANTHER" id="PTHR23426:SF65">
    <property type="entry name" value="FERREDOXIN-2, MITOCHONDRIAL"/>
    <property type="match status" value="1"/>
</dbReference>
<sequence length="90" mass="9744">MPGSILDTISTSNADLIDHACGGVQACCTCHVVVEKGFDTCNEISDREDDYLDETPGLTLKSRLSCACVPDGSEDIVIRIPGWNRNEVKE</sequence>
<keyword evidence="2" id="KW-0001">2Fe-2S</keyword>
<dbReference type="AlphaFoldDB" id="A0A2A4SU74"/>
<comment type="similarity">
    <text evidence="1">Belongs to the adrenodoxin/putidaredoxin family.</text>
</comment>
<evidence type="ECO:0000256" key="1">
    <source>
        <dbReference type="ARBA" id="ARBA00010914"/>
    </source>
</evidence>
<dbReference type="PRINTS" id="PR00355">
    <property type="entry name" value="ADRENODOXIN"/>
</dbReference>
<dbReference type="PROSITE" id="PS51085">
    <property type="entry name" value="2FE2S_FER_2"/>
    <property type="match status" value="1"/>
</dbReference>
<dbReference type="InterPro" id="IPR001041">
    <property type="entry name" value="2Fe-2S_ferredoxin-type"/>
</dbReference>
<dbReference type="GO" id="GO:0140647">
    <property type="term" value="P:P450-containing electron transport chain"/>
    <property type="evidence" value="ECO:0007669"/>
    <property type="project" value="InterPro"/>
</dbReference>
<keyword evidence="3" id="KW-0479">Metal-binding</keyword>
<comment type="cofactor">
    <cofactor evidence="6">
        <name>[2Fe-2S] cluster</name>
        <dbReference type="ChEBI" id="CHEBI:190135"/>
    </cofactor>
</comment>
<accession>A0A2A4SU74</accession>
<dbReference type="PANTHER" id="PTHR23426">
    <property type="entry name" value="FERREDOXIN/ADRENODOXIN"/>
    <property type="match status" value="1"/>
</dbReference>
<keyword evidence="4" id="KW-0408">Iron</keyword>
<dbReference type="InterPro" id="IPR001055">
    <property type="entry name" value="Adrenodoxin-like"/>
</dbReference>
<comment type="caution">
    <text evidence="8">The sequence shown here is derived from an EMBL/GenBank/DDBJ whole genome shotgun (WGS) entry which is preliminary data.</text>
</comment>
<name>A0A2A4SU74_9DELT</name>
<feature type="domain" description="2Fe-2S ferredoxin-type" evidence="7">
    <location>
        <begin position="1"/>
        <end position="84"/>
    </location>
</feature>
<dbReference type="GO" id="GO:0009055">
    <property type="term" value="F:electron transfer activity"/>
    <property type="evidence" value="ECO:0007669"/>
    <property type="project" value="TreeGrafter"/>
</dbReference>
<organism evidence="8 9">
    <name type="scientific">SAR324 cluster bacterium</name>
    <dbReference type="NCBI Taxonomy" id="2024889"/>
    <lineage>
        <taxon>Bacteria</taxon>
        <taxon>Deltaproteobacteria</taxon>
        <taxon>SAR324 cluster</taxon>
    </lineage>
</organism>
<dbReference type="InterPro" id="IPR012675">
    <property type="entry name" value="Beta-grasp_dom_sf"/>
</dbReference>
<evidence type="ECO:0000256" key="4">
    <source>
        <dbReference type="ARBA" id="ARBA00023004"/>
    </source>
</evidence>
<keyword evidence="5" id="KW-0411">Iron-sulfur</keyword>
<reference evidence="9" key="1">
    <citation type="submission" date="2017-08" db="EMBL/GenBank/DDBJ databases">
        <title>A dynamic microbial community with high functional redundancy inhabits the cold, oxic subseafloor aquifer.</title>
        <authorList>
            <person name="Tully B.J."/>
            <person name="Wheat C.G."/>
            <person name="Glazer B.T."/>
            <person name="Huber J.A."/>
        </authorList>
    </citation>
    <scope>NUCLEOTIDE SEQUENCE [LARGE SCALE GENOMIC DNA]</scope>
</reference>
<dbReference type="InterPro" id="IPR036010">
    <property type="entry name" value="2Fe-2S_ferredoxin-like_sf"/>
</dbReference>
<evidence type="ECO:0000256" key="3">
    <source>
        <dbReference type="ARBA" id="ARBA00022723"/>
    </source>
</evidence>
<dbReference type="GO" id="GO:0051537">
    <property type="term" value="F:2 iron, 2 sulfur cluster binding"/>
    <property type="evidence" value="ECO:0007669"/>
    <property type="project" value="UniProtKB-KW"/>
</dbReference>
<evidence type="ECO:0000256" key="2">
    <source>
        <dbReference type="ARBA" id="ARBA00022714"/>
    </source>
</evidence>
<evidence type="ECO:0000313" key="8">
    <source>
        <dbReference type="EMBL" id="PCI24694.1"/>
    </source>
</evidence>
<dbReference type="Proteomes" id="UP000218113">
    <property type="component" value="Unassembled WGS sequence"/>
</dbReference>
<evidence type="ECO:0000256" key="5">
    <source>
        <dbReference type="ARBA" id="ARBA00023014"/>
    </source>
</evidence>
<gene>
    <name evidence="8" type="ORF">COB67_11445</name>
</gene>
<dbReference type="Gene3D" id="3.10.20.30">
    <property type="match status" value="1"/>
</dbReference>
<evidence type="ECO:0000313" key="9">
    <source>
        <dbReference type="Proteomes" id="UP000218113"/>
    </source>
</evidence>
<dbReference type="EMBL" id="NVSR01000120">
    <property type="protein sequence ID" value="PCI24694.1"/>
    <property type="molecule type" value="Genomic_DNA"/>
</dbReference>
<dbReference type="SUPFAM" id="SSF54292">
    <property type="entry name" value="2Fe-2S ferredoxin-like"/>
    <property type="match status" value="1"/>
</dbReference>
<dbReference type="GO" id="GO:0046872">
    <property type="term" value="F:metal ion binding"/>
    <property type="evidence" value="ECO:0007669"/>
    <property type="project" value="UniProtKB-KW"/>
</dbReference>